<comment type="pathway">
    <text evidence="7">Cell wall biogenesis; peptidoglycan biosynthesis.</text>
</comment>
<feature type="transmembrane region" description="Helical" evidence="7">
    <location>
        <begin position="191"/>
        <end position="210"/>
    </location>
</feature>
<dbReference type="AlphaFoldDB" id="A0A2J6XEZ9"/>
<keyword evidence="7 9" id="KW-0460">Magnesium</keyword>
<dbReference type="InterPro" id="IPR003524">
    <property type="entry name" value="PNAcMuramoyl-5peptid_Trfase"/>
</dbReference>
<feature type="transmembrane region" description="Helical" evidence="7">
    <location>
        <begin position="326"/>
        <end position="345"/>
    </location>
</feature>
<evidence type="ECO:0000313" key="11">
    <source>
        <dbReference type="Proteomes" id="UP000243376"/>
    </source>
</evidence>
<comment type="caution">
    <text evidence="10">The sequence shown here is derived from an EMBL/GenBank/DDBJ whole genome shotgun (WGS) entry which is preliminary data.</text>
</comment>
<feature type="transmembrane region" description="Helical" evidence="7">
    <location>
        <begin position="55"/>
        <end position="79"/>
    </location>
</feature>
<keyword evidence="7 9" id="KW-0479">Metal-binding</keyword>
<feature type="transmembrane region" description="Helical" evidence="7">
    <location>
        <begin position="163"/>
        <end position="184"/>
    </location>
</feature>
<feature type="binding site" evidence="9">
    <location>
        <position position="245"/>
    </location>
    <ligand>
        <name>Mg(2+)</name>
        <dbReference type="ChEBI" id="CHEBI:18420"/>
    </ligand>
</feature>
<reference evidence="10 11" key="1">
    <citation type="submission" date="2018-01" db="EMBL/GenBank/DDBJ databases">
        <title>Metagenomic assembled genomes from two thermal pools in the Uzon Caldera, Kamchatka, Russia.</title>
        <authorList>
            <person name="Wilkins L."/>
            <person name="Ettinger C."/>
        </authorList>
    </citation>
    <scope>NUCLEOTIDE SEQUENCE [LARGE SCALE GENOMIC DNA]</scope>
    <source>
        <strain evidence="10">ZAV-02</strain>
    </source>
</reference>
<comment type="function">
    <text evidence="7">Catalyzes the initial step of the lipid cycle reactions in the biosynthesis of the cell wall peptidoglycan: transfers peptidoglycan precursor phospho-MurNAc-pentapeptide from UDP-MurNAc-pentapeptide onto the lipid carrier undecaprenyl phosphate, yielding undecaprenyl-pyrophosphoryl-MurNAc-pentapeptide, known as lipid I.</text>
</comment>
<keyword evidence="7" id="KW-0132">Cell division</keyword>
<evidence type="ECO:0000313" key="10">
    <source>
        <dbReference type="EMBL" id="PMP86635.1"/>
    </source>
</evidence>
<dbReference type="PROSITE" id="PS01347">
    <property type="entry name" value="MRAY_1"/>
    <property type="match status" value="1"/>
</dbReference>
<dbReference type="NCBIfam" id="TIGR00445">
    <property type="entry name" value="mraY"/>
    <property type="match status" value="1"/>
</dbReference>
<name>A0A2J6XEZ9_9CHLR</name>
<evidence type="ECO:0000256" key="2">
    <source>
        <dbReference type="ARBA" id="ARBA00005583"/>
    </source>
</evidence>
<evidence type="ECO:0000256" key="5">
    <source>
        <dbReference type="ARBA" id="ARBA00022989"/>
    </source>
</evidence>
<evidence type="ECO:0000256" key="1">
    <source>
        <dbReference type="ARBA" id="ARBA00004141"/>
    </source>
</evidence>
<accession>A0A2J6XEZ9</accession>
<evidence type="ECO:0000256" key="6">
    <source>
        <dbReference type="ARBA" id="ARBA00023136"/>
    </source>
</evidence>
<evidence type="ECO:0000256" key="9">
    <source>
        <dbReference type="PIRSR" id="PIRSR600715-1"/>
    </source>
</evidence>
<dbReference type="UniPathway" id="UPA00219"/>
<dbReference type="InterPro" id="IPR018480">
    <property type="entry name" value="PNAcMuramoyl-5peptid_Trfase_CS"/>
</dbReference>
<dbReference type="EMBL" id="PNIQ01000078">
    <property type="protein sequence ID" value="PMP86635.1"/>
    <property type="molecule type" value="Genomic_DNA"/>
</dbReference>
<keyword evidence="7" id="KW-1003">Cell membrane</keyword>
<organism evidence="10 11">
    <name type="scientific">Chloroflexus aggregans</name>
    <dbReference type="NCBI Taxonomy" id="152260"/>
    <lineage>
        <taxon>Bacteria</taxon>
        <taxon>Bacillati</taxon>
        <taxon>Chloroflexota</taxon>
        <taxon>Chloroflexia</taxon>
        <taxon>Chloroflexales</taxon>
        <taxon>Chloroflexineae</taxon>
        <taxon>Chloroflexaceae</taxon>
        <taxon>Chloroflexus</taxon>
    </lineage>
</organism>
<gene>
    <name evidence="7" type="primary">mraY</name>
    <name evidence="10" type="ORF">C0184_01035</name>
</gene>
<protein>
    <recommendedName>
        <fullName evidence="7 8">Phospho-N-acetylmuramoyl-pentapeptide-transferase</fullName>
        <ecNumber evidence="7 8">2.7.8.13</ecNumber>
    </recommendedName>
    <alternativeName>
        <fullName evidence="7">UDP-MurNAc-pentapeptide phosphotransferase</fullName>
    </alternativeName>
</protein>
<dbReference type="HAMAP" id="MF_00038">
    <property type="entry name" value="MraY"/>
    <property type="match status" value="1"/>
</dbReference>
<sequence>MSVLRAVLVQDMARALLLAAAAFILTLIVGGWWVRFARKHKLGKRIRPDGPQSHLVKVGTPTMGGVMIVSTVVVLTVLFNLVDRWSMLLPLGVMISFAVLGAIDDWLSLTGTRSKTHGFTVRFKFWIMTAVAFMASLALYLPQPYGLEHEGLVQIPFVGEVNIGLWFIPIAVLIIVFISNAVNITDGLDSLAGWNLALAFGAYGVITFLAEPRLTNLMAFCFTVVGACAAFLWYNAYPAQVFMGDLGALSLGATLAVVALQSQQWILLPVIGIVFVVEALSTLIQTGYFKWTKWRYGEGRRVFKMAPLHHHFELLGWSQPQVTQRFVLIGTVAAMVGISLALIFGSPQSQTQVELPAMMVQETNGVR</sequence>
<keyword evidence="6 7" id="KW-0472">Membrane</keyword>
<comment type="catalytic activity">
    <reaction evidence="7">
        <text>UDP-N-acetyl-alpha-D-muramoyl-L-alanyl-gamma-D-glutamyl-meso-2,6-diaminopimeloyl-D-alanyl-D-alanine + di-trans,octa-cis-undecaprenyl phosphate = di-trans,octa-cis-undecaprenyl diphospho-N-acetyl-alpha-D-muramoyl-L-alanyl-D-glutamyl-meso-2,6-diaminopimeloyl-D-alanyl-D-alanine + UMP</text>
        <dbReference type="Rhea" id="RHEA:28386"/>
        <dbReference type="ChEBI" id="CHEBI:57865"/>
        <dbReference type="ChEBI" id="CHEBI:60392"/>
        <dbReference type="ChEBI" id="CHEBI:61386"/>
        <dbReference type="ChEBI" id="CHEBI:61387"/>
        <dbReference type="EC" id="2.7.8.13"/>
    </reaction>
</comment>
<evidence type="ECO:0000256" key="7">
    <source>
        <dbReference type="HAMAP-Rule" id="MF_00038"/>
    </source>
</evidence>
<comment type="cofactor">
    <cofactor evidence="7 9">
        <name>Mg(2+)</name>
        <dbReference type="ChEBI" id="CHEBI:18420"/>
    </cofactor>
</comment>
<evidence type="ECO:0000256" key="4">
    <source>
        <dbReference type="ARBA" id="ARBA00022692"/>
    </source>
</evidence>
<keyword evidence="4 7" id="KW-0812">Transmembrane</keyword>
<dbReference type="GO" id="GO:0046872">
    <property type="term" value="F:metal ion binding"/>
    <property type="evidence" value="ECO:0007669"/>
    <property type="project" value="UniProtKB-KW"/>
</dbReference>
<dbReference type="PANTHER" id="PTHR22926:SF5">
    <property type="entry name" value="PHOSPHO-N-ACETYLMURAMOYL-PENTAPEPTIDE-TRANSFERASE HOMOLOG"/>
    <property type="match status" value="1"/>
</dbReference>
<dbReference type="Proteomes" id="UP000243376">
    <property type="component" value="Unassembled WGS sequence"/>
</dbReference>
<evidence type="ECO:0000256" key="3">
    <source>
        <dbReference type="ARBA" id="ARBA00022679"/>
    </source>
</evidence>
<feature type="transmembrane region" description="Helical" evidence="7">
    <location>
        <begin position="123"/>
        <end position="143"/>
    </location>
</feature>
<keyword evidence="7" id="KW-0961">Cell wall biogenesis/degradation</keyword>
<feature type="transmembrane region" description="Helical" evidence="7">
    <location>
        <begin position="12"/>
        <end position="34"/>
    </location>
</feature>
<dbReference type="GO" id="GO:0051301">
    <property type="term" value="P:cell division"/>
    <property type="evidence" value="ECO:0007669"/>
    <property type="project" value="UniProtKB-KW"/>
</dbReference>
<keyword evidence="5 7" id="KW-1133">Transmembrane helix</keyword>
<dbReference type="EC" id="2.7.8.13" evidence="7 8"/>
<keyword evidence="7" id="KW-0573">Peptidoglycan synthesis</keyword>
<keyword evidence="7" id="KW-0133">Cell shape</keyword>
<comment type="subcellular location">
    <subcellularLocation>
        <location evidence="7">Cell membrane</location>
        <topology evidence="7">Multi-pass membrane protein</topology>
    </subcellularLocation>
    <subcellularLocation>
        <location evidence="1">Membrane</location>
        <topology evidence="1">Multi-pass membrane protein</topology>
    </subcellularLocation>
</comment>
<keyword evidence="7" id="KW-0131">Cell cycle</keyword>
<dbReference type="InterPro" id="IPR000715">
    <property type="entry name" value="Glycosyl_transferase_4"/>
</dbReference>
<dbReference type="GO" id="GO:0005886">
    <property type="term" value="C:plasma membrane"/>
    <property type="evidence" value="ECO:0007669"/>
    <property type="project" value="UniProtKB-SubCell"/>
</dbReference>
<dbReference type="GO" id="GO:0008963">
    <property type="term" value="F:phospho-N-acetylmuramoyl-pentapeptide-transferase activity"/>
    <property type="evidence" value="ECO:0007669"/>
    <property type="project" value="UniProtKB-UniRule"/>
</dbReference>
<feature type="transmembrane region" description="Helical" evidence="7">
    <location>
        <begin position="241"/>
        <end position="260"/>
    </location>
</feature>
<dbReference type="GO" id="GO:0009252">
    <property type="term" value="P:peptidoglycan biosynthetic process"/>
    <property type="evidence" value="ECO:0007669"/>
    <property type="project" value="UniProtKB-UniRule"/>
</dbReference>
<feature type="transmembrane region" description="Helical" evidence="7">
    <location>
        <begin position="85"/>
        <end position="103"/>
    </location>
</feature>
<feature type="binding site" evidence="9">
    <location>
        <position position="183"/>
    </location>
    <ligand>
        <name>Mg(2+)</name>
        <dbReference type="ChEBI" id="CHEBI:18420"/>
    </ligand>
</feature>
<dbReference type="Pfam" id="PF00953">
    <property type="entry name" value="Glycos_transf_4"/>
    <property type="match status" value="1"/>
</dbReference>
<dbReference type="GO" id="GO:0051992">
    <property type="term" value="F:UDP-N-acetylmuramoyl-L-alanyl-D-glutamyl-meso-2,6-diaminopimelyl-D-alanyl-D-alanine:undecaprenyl-phosphate transferase activity"/>
    <property type="evidence" value="ECO:0007669"/>
    <property type="project" value="RHEA"/>
</dbReference>
<dbReference type="PANTHER" id="PTHR22926">
    <property type="entry name" value="PHOSPHO-N-ACETYLMURAMOYL-PENTAPEPTIDE-TRANSFERASE"/>
    <property type="match status" value="1"/>
</dbReference>
<feature type="transmembrane region" description="Helical" evidence="7">
    <location>
        <begin position="216"/>
        <end position="234"/>
    </location>
</feature>
<dbReference type="Pfam" id="PF10555">
    <property type="entry name" value="MraY_sig1"/>
    <property type="match status" value="1"/>
</dbReference>
<dbReference type="GO" id="GO:0071555">
    <property type="term" value="P:cell wall organization"/>
    <property type="evidence" value="ECO:0007669"/>
    <property type="project" value="UniProtKB-KW"/>
</dbReference>
<dbReference type="GO" id="GO:0008360">
    <property type="term" value="P:regulation of cell shape"/>
    <property type="evidence" value="ECO:0007669"/>
    <property type="project" value="UniProtKB-KW"/>
</dbReference>
<feature type="transmembrane region" description="Helical" evidence="7">
    <location>
        <begin position="266"/>
        <end position="291"/>
    </location>
</feature>
<proteinExistence type="inferred from homology"/>
<comment type="similarity">
    <text evidence="2 7">Belongs to the glycosyltransferase 4 family. MraY subfamily.</text>
</comment>
<evidence type="ECO:0000256" key="8">
    <source>
        <dbReference type="NCBIfam" id="TIGR00445"/>
    </source>
</evidence>
<keyword evidence="3 7" id="KW-0808">Transferase</keyword>
<dbReference type="CDD" id="cd06852">
    <property type="entry name" value="GT_MraY"/>
    <property type="match status" value="1"/>
</dbReference>